<evidence type="ECO:0000259" key="4">
    <source>
        <dbReference type="Pfam" id="PF00155"/>
    </source>
</evidence>
<dbReference type="Pfam" id="PF00155">
    <property type="entry name" value="Aminotran_1_2"/>
    <property type="match status" value="1"/>
</dbReference>
<feature type="compositionally biased region" description="Basic and acidic residues" evidence="3">
    <location>
        <begin position="369"/>
        <end position="384"/>
    </location>
</feature>
<dbReference type="GO" id="GO:0003824">
    <property type="term" value="F:catalytic activity"/>
    <property type="evidence" value="ECO:0007669"/>
    <property type="project" value="UniProtKB-ARBA"/>
</dbReference>
<comment type="cofactor">
    <cofactor evidence="1">
        <name>pyridoxal 5'-phosphate</name>
        <dbReference type="ChEBI" id="CHEBI:597326"/>
    </cofactor>
</comment>
<accession>A0A853K910</accession>
<dbReference type="AlphaFoldDB" id="A0A853K910"/>
<evidence type="ECO:0000313" key="6">
    <source>
        <dbReference type="Proteomes" id="UP000077421"/>
    </source>
</evidence>
<dbReference type="InterPro" id="IPR015422">
    <property type="entry name" value="PyrdxlP-dep_Trfase_small"/>
</dbReference>
<dbReference type="RefSeq" id="WP_067565790.1">
    <property type="nucleotide sequence ID" value="NZ_LSUQ01000040.1"/>
</dbReference>
<reference evidence="5 6" key="1">
    <citation type="submission" date="2016-02" db="EMBL/GenBank/DDBJ databases">
        <title>Draft genome sequence of Acidibacillus ferrooxidans SLC66.</title>
        <authorList>
            <person name="Oliveira G."/>
            <person name="Nancucheo I."/>
            <person name="Dall'Agnol H."/>
            <person name="Johnson B."/>
            <person name="Oliveira R."/>
            <person name="Nunes G.L."/>
            <person name="Tzotzos G."/>
            <person name="Orellana S.C."/>
            <person name="Salim A.C."/>
            <person name="Araujo F.M."/>
        </authorList>
    </citation>
    <scope>NUCLEOTIDE SEQUENCE [LARGE SCALE GENOMIC DNA]</scope>
    <source>
        <strain evidence="5 6">SLC66</strain>
    </source>
</reference>
<evidence type="ECO:0000256" key="3">
    <source>
        <dbReference type="SAM" id="MobiDB-lite"/>
    </source>
</evidence>
<dbReference type="Proteomes" id="UP000077421">
    <property type="component" value="Unassembled WGS sequence"/>
</dbReference>
<sequence length="384" mass="43588">MHGGRVYEYAEQRGGALDEIVDFSANLHPLGPPETVTHALQVALHLVRHYPDSRHLRVKEVLAKRYDVAMDHLVCGNGASEVLELLLRVLAPQRTWIMEPAFREYEAIARRVGSKIERVSMMAFGDRFYFPLNRIVESARTGDCVVLNTPHNPSGMHVLKVDVSDAVNTLLDHNVDVIVDESFIDFLENEKSETWLRESTVNPHLHTIRSATKVFAIPGLRFGFAVVHPDVAKKIESDRDGWSVNVLAQEAAIAAYQDRAWILRTQQWLVQQHAFIHSSWGMDARIHVYPFAVNFFLVTFSHASLSRFIQTELHRSGYIVRNCESFHGLGASHMRIAIRTAEENYALWNAYLNAMDAYQDHSPMSSSKRRGESAHTVDDGDHKK</sequence>
<dbReference type="SUPFAM" id="SSF53383">
    <property type="entry name" value="PLP-dependent transferases"/>
    <property type="match status" value="1"/>
</dbReference>
<dbReference type="EMBL" id="LSUQ01000040">
    <property type="protein sequence ID" value="OAG93317.1"/>
    <property type="molecule type" value="Genomic_DNA"/>
</dbReference>
<feature type="region of interest" description="Disordered" evidence="3">
    <location>
        <begin position="362"/>
        <end position="384"/>
    </location>
</feature>
<dbReference type="GO" id="GO:0030170">
    <property type="term" value="F:pyridoxal phosphate binding"/>
    <property type="evidence" value="ECO:0007669"/>
    <property type="project" value="InterPro"/>
</dbReference>
<feature type="domain" description="Aminotransferase class I/classII large" evidence="4">
    <location>
        <begin position="19"/>
        <end position="344"/>
    </location>
</feature>
<keyword evidence="2" id="KW-0663">Pyridoxal phosphate</keyword>
<protein>
    <recommendedName>
        <fullName evidence="4">Aminotransferase class I/classII large domain-containing protein</fullName>
    </recommendedName>
</protein>
<dbReference type="CDD" id="cd00609">
    <property type="entry name" value="AAT_like"/>
    <property type="match status" value="1"/>
</dbReference>
<dbReference type="PANTHER" id="PTHR42885">
    <property type="entry name" value="HISTIDINOL-PHOSPHATE AMINOTRANSFERASE-RELATED"/>
    <property type="match status" value="1"/>
</dbReference>
<evidence type="ECO:0000256" key="2">
    <source>
        <dbReference type="ARBA" id="ARBA00022898"/>
    </source>
</evidence>
<name>A0A853K910_9BACL</name>
<dbReference type="InterPro" id="IPR015424">
    <property type="entry name" value="PyrdxlP-dep_Trfase"/>
</dbReference>
<dbReference type="InterPro" id="IPR004839">
    <property type="entry name" value="Aminotransferase_I/II_large"/>
</dbReference>
<dbReference type="Gene3D" id="3.40.640.10">
    <property type="entry name" value="Type I PLP-dependent aspartate aminotransferase-like (Major domain)"/>
    <property type="match status" value="1"/>
</dbReference>
<proteinExistence type="predicted"/>
<dbReference type="PANTHER" id="PTHR42885:SF1">
    <property type="entry name" value="THREONINE-PHOSPHATE DECARBOXYLASE"/>
    <property type="match status" value="1"/>
</dbReference>
<organism evidence="5 6">
    <name type="scientific">Ferroacidibacillus organovorans</name>
    <dbReference type="NCBI Taxonomy" id="1765683"/>
    <lineage>
        <taxon>Bacteria</taxon>
        <taxon>Bacillati</taxon>
        <taxon>Bacillota</taxon>
        <taxon>Bacilli</taxon>
        <taxon>Bacillales</taxon>
        <taxon>Alicyclobacillaceae</taxon>
        <taxon>Ferroacidibacillus</taxon>
    </lineage>
</organism>
<evidence type="ECO:0000256" key="1">
    <source>
        <dbReference type="ARBA" id="ARBA00001933"/>
    </source>
</evidence>
<dbReference type="OrthoDB" id="9813612at2"/>
<evidence type="ECO:0000313" key="5">
    <source>
        <dbReference type="EMBL" id="OAG93317.1"/>
    </source>
</evidence>
<dbReference type="InterPro" id="IPR015421">
    <property type="entry name" value="PyrdxlP-dep_Trfase_major"/>
</dbReference>
<dbReference type="Gene3D" id="3.90.1150.10">
    <property type="entry name" value="Aspartate Aminotransferase, domain 1"/>
    <property type="match status" value="1"/>
</dbReference>
<gene>
    <name evidence="5" type="ORF">AYW79_11220</name>
</gene>
<comment type="caution">
    <text evidence="5">The sequence shown here is derived from an EMBL/GenBank/DDBJ whole genome shotgun (WGS) entry which is preliminary data.</text>
</comment>